<reference evidence="3" key="1">
    <citation type="submission" date="2023-03" db="EMBL/GenBank/DDBJ databases">
        <authorList>
            <person name="Steffen K."/>
            <person name="Cardenas P."/>
        </authorList>
    </citation>
    <scope>NUCLEOTIDE SEQUENCE</scope>
</reference>
<keyword evidence="4" id="KW-1185">Reference proteome</keyword>
<evidence type="ECO:0000313" key="4">
    <source>
        <dbReference type="Proteomes" id="UP001174909"/>
    </source>
</evidence>
<evidence type="ECO:0000256" key="2">
    <source>
        <dbReference type="SAM" id="MobiDB-lite"/>
    </source>
</evidence>
<gene>
    <name evidence="3" type="ORF">GBAR_LOCUS26958</name>
</gene>
<protein>
    <submittedName>
        <fullName evidence="3">Uncharacterized protein</fullName>
    </submittedName>
</protein>
<feature type="non-terminal residue" evidence="3">
    <location>
        <position position="1"/>
    </location>
</feature>
<dbReference type="AlphaFoldDB" id="A0AA35X981"/>
<comment type="caution">
    <text evidence="3">The sequence shown here is derived from an EMBL/GenBank/DDBJ whole genome shotgun (WGS) entry which is preliminary data.</text>
</comment>
<sequence length="247" mass="28518">MKKYDEETEALEILQNILLELKKCKDEEKRKELEKETRECDEVSKKLRRQNRVKEITDDISRKEGWKSHFQSELERCEDEGMRRGLERSDKELEEKIERLKQELETTASDDDSDRDGEEDEESRTFLREAMKQGYVNVTLLEVIVEGPAGVGKTCVMYLLLSKSPPKERHSTGCAERAIRVIRVGKEGGEWNEISTKEFQEMVAEAVPILYEDLRAKGKGMEELEKILSDLVVGEGEGEGEKEGEEE</sequence>
<dbReference type="Proteomes" id="UP001174909">
    <property type="component" value="Unassembled WGS sequence"/>
</dbReference>
<keyword evidence="1" id="KW-0175">Coiled coil</keyword>
<feature type="region of interest" description="Disordered" evidence="2">
    <location>
        <begin position="101"/>
        <end position="124"/>
    </location>
</feature>
<dbReference type="SUPFAM" id="SSF52540">
    <property type="entry name" value="P-loop containing nucleoside triphosphate hydrolases"/>
    <property type="match status" value="1"/>
</dbReference>
<organism evidence="3 4">
    <name type="scientific">Geodia barretti</name>
    <name type="common">Barrett's horny sponge</name>
    <dbReference type="NCBI Taxonomy" id="519541"/>
    <lineage>
        <taxon>Eukaryota</taxon>
        <taxon>Metazoa</taxon>
        <taxon>Porifera</taxon>
        <taxon>Demospongiae</taxon>
        <taxon>Heteroscleromorpha</taxon>
        <taxon>Tetractinellida</taxon>
        <taxon>Astrophorina</taxon>
        <taxon>Geodiidae</taxon>
        <taxon>Geodia</taxon>
    </lineage>
</organism>
<feature type="coiled-coil region" evidence="1">
    <location>
        <begin position="11"/>
        <end position="53"/>
    </location>
</feature>
<dbReference type="EMBL" id="CASHTH010003758">
    <property type="protein sequence ID" value="CAI8048924.1"/>
    <property type="molecule type" value="Genomic_DNA"/>
</dbReference>
<proteinExistence type="predicted"/>
<evidence type="ECO:0000256" key="1">
    <source>
        <dbReference type="SAM" id="Coils"/>
    </source>
</evidence>
<accession>A0AA35X981</accession>
<name>A0AA35X981_GEOBA</name>
<feature type="compositionally biased region" description="Acidic residues" evidence="2">
    <location>
        <begin position="108"/>
        <end position="122"/>
    </location>
</feature>
<evidence type="ECO:0000313" key="3">
    <source>
        <dbReference type="EMBL" id="CAI8048924.1"/>
    </source>
</evidence>
<dbReference type="InterPro" id="IPR027417">
    <property type="entry name" value="P-loop_NTPase"/>
</dbReference>